<evidence type="ECO:0000256" key="2">
    <source>
        <dbReference type="ARBA" id="ARBA00022617"/>
    </source>
</evidence>
<evidence type="ECO:0000256" key="7">
    <source>
        <dbReference type="SAM" id="MobiDB-lite"/>
    </source>
</evidence>
<dbReference type="SUPFAM" id="SSF46626">
    <property type="entry name" value="Cytochrome c"/>
    <property type="match status" value="2"/>
</dbReference>
<reference evidence="9 10" key="1">
    <citation type="submission" date="2023-03" db="EMBL/GenBank/DDBJ databases">
        <title>Fodinicurvata sp. CAU 1616 isolated from sea sendiment.</title>
        <authorList>
            <person name="Kim W."/>
        </authorList>
    </citation>
    <scope>NUCLEOTIDE SEQUENCE [LARGE SCALE GENOMIC DNA]</scope>
    <source>
        <strain evidence="9 10">CAU 1616</strain>
    </source>
</reference>
<sequence>MSLELNKMAAAVLTAGVVAMSTGFIAKLLVHPASLEENAYPIEVSDAGGAAPAEAEEPGLEPVLPLLADADVEAGEGAFRACAACHTVDEGGAHRVGPNLWDIVGASHAHADGFNYSDAMASLSDEPWTYEALNAFIENPRETIPGTRMSYGGMRSVEDRANLIAYLRSLSNDPAPLPTEEEIQEVVGEEEAEPAEAEGEGQAEAEGEEQAASEEDGSEAATEEAAGEEAAPEEAEGEEAAAGSEEAGAEDTAAEGDSELAAAIGDADPADGESLFRRCASCHTADEGGPNRVGPNLWDIVGASVAHLDSFNYSDAAREMGAEGVTWTYENLDAFLEAPRDWMPGTRMVFPGLRDAADRAAMIAFLRSKSDDPAPLE</sequence>
<dbReference type="PROSITE" id="PS51007">
    <property type="entry name" value="CYTC"/>
    <property type="match status" value="2"/>
</dbReference>
<dbReference type="Pfam" id="PF00034">
    <property type="entry name" value="Cytochrom_C"/>
    <property type="match status" value="2"/>
</dbReference>
<organism evidence="9 10">
    <name type="scientific">Aquibaculum arenosum</name>
    <dbReference type="NCBI Taxonomy" id="3032591"/>
    <lineage>
        <taxon>Bacteria</taxon>
        <taxon>Pseudomonadati</taxon>
        <taxon>Pseudomonadota</taxon>
        <taxon>Alphaproteobacteria</taxon>
        <taxon>Rhodospirillales</taxon>
        <taxon>Rhodovibrionaceae</taxon>
        <taxon>Aquibaculum</taxon>
    </lineage>
</organism>
<dbReference type="Proteomes" id="UP001215503">
    <property type="component" value="Unassembled WGS sequence"/>
</dbReference>
<evidence type="ECO:0000256" key="1">
    <source>
        <dbReference type="ARBA" id="ARBA00022448"/>
    </source>
</evidence>
<dbReference type="Gene3D" id="1.10.760.10">
    <property type="entry name" value="Cytochrome c-like domain"/>
    <property type="match status" value="2"/>
</dbReference>
<dbReference type="PANTHER" id="PTHR11961">
    <property type="entry name" value="CYTOCHROME C"/>
    <property type="match status" value="1"/>
</dbReference>
<protein>
    <submittedName>
        <fullName evidence="9">Cytochrome c family protein</fullName>
    </submittedName>
</protein>
<keyword evidence="4" id="KW-0249">Electron transport</keyword>
<name>A0ABT5YK00_9PROT</name>
<comment type="caution">
    <text evidence="9">The sequence shown here is derived from an EMBL/GenBank/DDBJ whole genome shotgun (WGS) entry which is preliminary data.</text>
</comment>
<evidence type="ECO:0000256" key="4">
    <source>
        <dbReference type="ARBA" id="ARBA00022982"/>
    </source>
</evidence>
<feature type="region of interest" description="Disordered" evidence="7">
    <location>
        <begin position="187"/>
        <end position="256"/>
    </location>
</feature>
<dbReference type="PRINTS" id="PR00604">
    <property type="entry name" value="CYTCHRMECIAB"/>
</dbReference>
<gene>
    <name evidence="9" type="ORF">P2G67_04660</name>
</gene>
<keyword evidence="3 6" id="KW-0479">Metal-binding</keyword>
<proteinExistence type="predicted"/>
<feature type="domain" description="Cytochrome c" evidence="8">
    <location>
        <begin position="70"/>
        <end position="171"/>
    </location>
</feature>
<evidence type="ECO:0000256" key="5">
    <source>
        <dbReference type="ARBA" id="ARBA00023004"/>
    </source>
</evidence>
<keyword evidence="2 6" id="KW-0349">Heme</keyword>
<keyword evidence="1" id="KW-0813">Transport</keyword>
<feature type="domain" description="Cytochrome c" evidence="8">
    <location>
        <begin position="267"/>
        <end position="370"/>
    </location>
</feature>
<feature type="compositionally biased region" description="Acidic residues" evidence="7">
    <location>
        <begin position="247"/>
        <end position="256"/>
    </location>
</feature>
<dbReference type="EMBL" id="JARHUD010000002">
    <property type="protein sequence ID" value="MDF2095263.1"/>
    <property type="molecule type" value="Genomic_DNA"/>
</dbReference>
<evidence type="ECO:0000313" key="9">
    <source>
        <dbReference type="EMBL" id="MDF2095263.1"/>
    </source>
</evidence>
<keyword evidence="10" id="KW-1185">Reference proteome</keyword>
<evidence type="ECO:0000313" key="10">
    <source>
        <dbReference type="Proteomes" id="UP001215503"/>
    </source>
</evidence>
<dbReference type="InterPro" id="IPR036909">
    <property type="entry name" value="Cyt_c-like_dom_sf"/>
</dbReference>
<dbReference type="RefSeq" id="WP_275820517.1">
    <property type="nucleotide sequence ID" value="NZ_JARHUD010000002.1"/>
</dbReference>
<evidence type="ECO:0000256" key="3">
    <source>
        <dbReference type="ARBA" id="ARBA00022723"/>
    </source>
</evidence>
<dbReference type="InterPro" id="IPR009056">
    <property type="entry name" value="Cyt_c-like_dom"/>
</dbReference>
<feature type="compositionally biased region" description="Acidic residues" evidence="7">
    <location>
        <begin position="187"/>
        <end position="239"/>
    </location>
</feature>
<evidence type="ECO:0000259" key="8">
    <source>
        <dbReference type="PROSITE" id="PS51007"/>
    </source>
</evidence>
<dbReference type="InterPro" id="IPR002327">
    <property type="entry name" value="Cyt_c_1A/1B"/>
</dbReference>
<evidence type="ECO:0000256" key="6">
    <source>
        <dbReference type="PROSITE-ProRule" id="PRU00433"/>
    </source>
</evidence>
<keyword evidence="5 6" id="KW-0408">Iron</keyword>
<accession>A0ABT5YK00</accession>